<geneLocation type="plasmid" evidence="6">
    <name>p-HB236076</name>
</geneLocation>
<dbReference type="SUPFAM" id="SSF46785">
    <property type="entry name" value="Winged helix' DNA-binding domain"/>
    <property type="match status" value="1"/>
</dbReference>
<dbReference type="PANTHER" id="PTHR30537">
    <property type="entry name" value="HTH-TYPE TRANSCRIPTIONAL REGULATOR"/>
    <property type="match status" value="1"/>
</dbReference>
<dbReference type="RefSeq" id="WP_306099731.1">
    <property type="nucleotide sequence ID" value="NZ_CP162602.1"/>
</dbReference>
<reference evidence="6" key="1">
    <citation type="submission" date="2024-07" db="EMBL/GenBank/DDBJ databases">
        <title>Genome Analysis of a Potential Novel Vibrio Species Secreting pH- and Thermo-stable Alginate Lyase and its Application in Producing Alginate Oligosaccharides.</title>
        <authorList>
            <person name="Huang H."/>
            <person name="Bao K."/>
        </authorList>
    </citation>
    <scope>NUCLEOTIDE SEQUENCE</scope>
    <source>
        <strain evidence="6">HB236076</strain>
        <plasmid evidence="6">p-HB236076</plasmid>
    </source>
</reference>
<dbReference type="PANTHER" id="PTHR30537:SF5">
    <property type="entry name" value="HTH-TYPE TRANSCRIPTIONAL ACTIVATOR TTDR-RELATED"/>
    <property type="match status" value="1"/>
</dbReference>
<keyword evidence="4" id="KW-0804">Transcription</keyword>
<dbReference type="EMBL" id="CP162602">
    <property type="protein sequence ID" value="XDK26817.1"/>
    <property type="molecule type" value="Genomic_DNA"/>
</dbReference>
<dbReference type="Gene3D" id="3.40.190.10">
    <property type="entry name" value="Periplasmic binding protein-like II"/>
    <property type="match status" value="2"/>
</dbReference>
<dbReference type="InterPro" id="IPR058163">
    <property type="entry name" value="LysR-type_TF_proteobact-type"/>
</dbReference>
<organism evidence="6">
    <name type="scientific">Vibrio sp. HB236076</name>
    <dbReference type="NCBI Taxonomy" id="3232307"/>
    <lineage>
        <taxon>Bacteria</taxon>
        <taxon>Pseudomonadati</taxon>
        <taxon>Pseudomonadota</taxon>
        <taxon>Gammaproteobacteria</taxon>
        <taxon>Vibrionales</taxon>
        <taxon>Vibrionaceae</taxon>
        <taxon>Vibrio</taxon>
    </lineage>
</organism>
<keyword evidence="3" id="KW-0238">DNA-binding</keyword>
<evidence type="ECO:0000259" key="5">
    <source>
        <dbReference type="PROSITE" id="PS50931"/>
    </source>
</evidence>
<dbReference type="KEGG" id="vih:AB0763_13600"/>
<evidence type="ECO:0000256" key="4">
    <source>
        <dbReference type="ARBA" id="ARBA00023163"/>
    </source>
</evidence>
<dbReference type="Gene3D" id="1.10.10.10">
    <property type="entry name" value="Winged helix-like DNA-binding domain superfamily/Winged helix DNA-binding domain"/>
    <property type="match status" value="1"/>
</dbReference>
<dbReference type="SUPFAM" id="SSF53850">
    <property type="entry name" value="Periplasmic binding protein-like II"/>
    <property type="match status" value="1"/>
</dbReference>
<dbReference type="GO" id="GO:0003700">
    <property type="term" value="F:DNA-binding transcription factor activity"/>
    <property type="evidence" value="ECO:0007669"/>
    <property type="project" value="InterPro"/>
</dbReference>
<dbReference type="InterPro" id="IPR000847">
    <property type="entry name" value="LysR_HTH_N"/>
</dbReference>
<gene>
    <name evidence="6" type="ORF">AB0763_13600</name>
</gene>
<dbReference type="GO" id="GO:0003677">
    <property type="term" value="F:DNA binding"/>
    <property type="evidence" value="ECO:0007669"/>
    <property type="project" value="UniProtKB-KW"/>
</dbReference>
<comment type="similarity">
    <text evidence="1">Belongs to the LysR transcriptional regulatory family.</text>
</comment>
<dbReference type="PROSITE" id="PS50931">
    <property type="entry name" value="HTH_LYSR"/>
    <property type="match status" value="1"/>
</dbReference>
<evidence type="ECO:0000313" key="6">
    <source>
        <dbReference type="EMBL" id="XDK26817.1"/>
    </source>
</evidence>
<dbReference type="AlphaFoldDB" id="A0AB39HFY3"/>
<keyword evidence="6" id="KW-0614">Plasmid</keyword>
<dbReference type="Pfam" id="PF03466">
    <property type="entry name" value="LysR_substrate"/>
    <property type="match status" value="1"/>
</dbReference>
<keyword evidence="2" id="KW-0805">Transcription regulation</keyword>
<name>A0AB39HFY3_9VIBR</name>
<protein>
    <submittedName>
        <fullName evidence="6">LysR substrate-binding domain-containing protein</fullName>
    </submittedName>
</protein>
<feature type="domain" description="HTH lysR-type" evidence="5">
    <location>
        <begin position="9"/>
        <end position="66"/>
    </location>
</feature>
<sequence>MSFNRQKIPPLSCLVMFESAARLGSITQASKELFVSPTAVSKQLKNLETSLNMTLLHRSKQGVELSVDGKRYYKKVVEALTILASECEPDLGHSNKNELDLEVGLCFLHFWLLPRLDDFRKAHPDIQLNLSVNNDYNVGMDDSQYDIAFYYSQVDGSNKHNYLVFHERMQLVCSPAFLEQQGGKIDLQQVFDLPLIMLKNERPNWEGWQSWSKQLNLDYHKPRQVLKVNDQVAVIQAALNNAGLALAWDWQIRDHIQQGQLICVSQTIEFPNKAYFLTIAPHCHTPSAKQFINWVLAQEQSEYPGAMFPQQ</sequence>
<accession>A0AB39HFY3</accession>
<evidence type="ECO:0000256" key="2">
    <source>
        <dbReference type="ARBA" id="ARBA00023015"/>
    </source>
</evidence>
<dbReference type="InterPro" id="IPR005119">
    <property type="entry name" value="LysR_subst-bd"/>
</dbReference>
<evidence type="ECO:0000256" key="1">
    <source>
        <dbReference type="ARBA" id="ARBA00009437"/>
    </source>
</evidence>
<evidence type="ECO:0000256" key="3">
    <source>
        <dbReference type="ARBA" id="ARBA00023125"/>
    </source>
</evidence>
<proteinExistence type="inferred from homology"/>
<dbReference type="Pfam" id="PF00126">
    <property type="entry name" value="HTH_1"/>
    <property type="match status" value="1"/>
</dbReference>
<dbReference type="InterPro" id="IPR036388">
    <property type="entry name" value="WH-like_DNA-bd_sf"/>
</dbReference>
<dbReference type="InterPro" id="IPR036390">
    <property type="entry name" value="WH_DNA-bd_sf"/>
</dbReference>